<dbReference type="EMBL" id="AQQX01000001">
    <property type="protein sequence ID" value="KGM50649.1"/>
    <property type="molecule type" value="Genomic_DNA"/>
</dbReference>
<dbReference type="InterPro" id="IPR036390">
    <property type="entry name" value="WH_DNA-bd_sf"/>
</dbReference>
<sequence length="74" mass="7972">MRITELRGRIIDNLRVLGGGCDLAALSERIDRDRPSTLRALRRMEVAGAVRVSDGAVTLLPPGYIAIGSFPPKA</sequence>
<evidence type="ECO:0000313" key="1">
    <source>
        <dbReference type="EMBL" id="KGM50649.1"/>
    </source>
</evidence>
<organism evidence="1 2">
    <name type="scientific">Pseudooceanicola atlanticus</name>
    <dbReference type="NCBI Taxonomy" id="1461694"/>
    <lineage>
        <taxon>Bacteria</taxon>
        <taxon>Pseudomonadati</taxon>
        <taxon>Pseudomonadota</taxon>
        <taxon>Alphaproteobacteria</taxon>
        <taxon>Rhodobacterales</taxon>
        <taxon>Paracoccaceae</taxon>
        <taxon>Pseudooceanicola</taxon>
    </lineage>
</organism>
<accession>A0A0A0EJT8</accession>
<gene>
    <name evidence="1" type="ORF">ATO9_04020</name>
</gene>
<name>A0A0A0EJT8_9RHOB</name>
<protein>
    <recommendedName>
        <fullName evidence="3">HTH iclR-type domain-containing protein</fullName>
    </recommendedName>
</protein>
<dbReference type="SUPFAM" id="SSF46785">
    <property type="entry name" value="Winged helix' DNA-binding domain"/>
    <property type="match status" value="1"/>
</dbReference>
<dbReference type="AlphaFoldDB" id="A0A0A0EJT8"/>
<keyword evidence="2" id="KW-1185">Reference proteome</keyword>
<proteinExistence type="predicted"/>
<dbReference type="Proteomes" id="UP000030004">
    <property type="component" value="Unassembled WGS sequence"/>
</dbReference>
<evidence type="ECO:0008006" key="3">
    <source>
        <dbReference type="Google" id="ProtNLM"/>
    </source>
</evidence>
<reference evidence="1 2" key="1">
    <citation type="journal article" date="2015" name="Antonie Van Leeuwenhoek">
        <title>Pseudooceanicola atlanticus gen. nov. sp. nov., isolated from surface seawater of the Atlantic Ocean and reclassification of Oceanicola batsensis, Oceanicola marinus, Oceanicola nitratireducens, Oceanicola nanhaiensis, Oceanicola antarcticus and Oceanicola flagellatus, as Pseudooceanicola batsensis comb. nov., Pseudooceanicola marinus comb. nov., Pseudooceanicola nitratireducens comb. nov., Pseudooceanicola nanhaiensis comb. nov., Pseudooceanicola antarcticus comb. nov., and Pseudooceanicola flagellatus comb. nov.</title>
        <authorList>
            <person name="Lai Q."/>
            <person name="Li G."/>
            <person name="Liu X."/>
            <person name="Du Y."/>
            <person name="Sun F."/>
            <person name="Shao Z."/>
        </authorList>
    </citation>
    <scope>NUCLEOTIDE SEQUENCE [LARGE SCALE GENOMIC DNA]</scope>
    <source>
        <strain evidence="1 2">22II-s11g</strain>
    </source>
</reference>
<evidence type="ECO:0000313" key="2">
    <source>
        <dbReference type="Proteomes" id="UP000030004"/>
    </source>
</evidence>
<dbReference type="RefSeq" id="WP_043745224.1">
    <property type="nucleotide sequence ID" value="NZ_AQQX01000001.1"/>
</dbReference>
<comment type="caution">
    <text evidence="1">The sequence shown here is derived from an EMBL/GenBank/DDBJ whole genome shotgun (WGS) entry which is preliminary data.</text>
</comment>